<dbReference type="STRING" id="299467.A0A443SA53"/>
<comment type="caution">
    <text evidence="3">The sequence shown here is derived from an EMBL/GenBank/DDBJ whole genome shotgun (WGS) entry which is preliminary data.</text>
</comment>
<dbReference type="Pfam" id="PF19086">
    <property type="entry name" value="Terpene_syn_C_2"/>
    <property type="match status" value="1"/>
</dbReference>
<dbReference type="GO" id="GO:0046872">
    <property type="term" value="F:metal ion binding"/>
    <property type="evidence" value="ECO:0007669"/>
    <property type="project" value="UniProtKB-KW"/>
</dbReference>
<dbReference type="EMBL" id="NCKV01004986">
    <property type="protein sequence ID" value="RWS24354.1"/>
    <property type="molecule type" value="Genomic_DNA"/>
</dbReference>
<sequence>MISRNYIYPSINIENFEASFHPDYEKINDEVSQWVIKNNLPVFSNDSKKYVRENAVTLACMCYPHGDYDRTCVIAKFIVHLFLLDDIIESKTPNKFYDSLVNHGNENKDVINALDKCFEDQTPLVVAFAEIWGGLKSFTNTTWQTRWAENYICYLKVQKWDLNNVMSKRVASLIEYIEYRHYSGAMDAVFDLIEFSLNIFLPDRVVGNITLRRLTFTAAAVVCYVNDIHSFEKEKLLGQVNNLVNVMQHEYNISAQEAINKATEFVNKEIEKFFVLEKMLPNFEGDIDDNVKKYSNACKHWMRSNYDWGFKTRRYTVQGYKL</sequence>
<dbReference type="SFLD" id="SFLDG01020">
    <property type="entry name" value="Terpene_Cyclase_Like_2"/>
    <property type="match status" value="1"/>
</dbReference>
<dbReference type="PANTHER" id="PTHR35201">
    <property type="entry name" value="TERPENE SYNTHASE"/>
    <property type="match status" value="1"/>
</dbReference>
<name>A0A443SA53_9ACAR</name>
<comment type="similarity">
    <text evidence="1 2">Belongs to the terpene synthase family.</text>
</comment>
<dbReference type="GO" id="GO:0008299">
    <property type="term" value="P:isoprenoid biosynthetic process"/>
    <property type="evidence" value="ECO:0007669"/>
    <property type="project" value="UniProtKB-ARBA"/>
</dbReference>
<organism evidence="3 4">
    <name type="scientific">Leptotrombidium deliense</name>
    <dbReference type="NCBI Taxonomy" id="299467"/>
    <lineage>
        <taxon>Eukaryota</taxon>
        <taxon>Metazoa</taxon>
        <taxon>Ecdysozoa</taxon>
        <taxon>Arthropoda</taxon>
        <taxon>Chelicerata</taxon>
        <taxon>Arachnida</taxon>
        <taxon>Acari</taxon>
        <taxon>Acariformes</taxon>
        <taxon>Trombidiformes</taxon>
        <taxon>Prostigmata</taxon>
        <taxon>Anystina</taxon>
        <taxon>Parasitengona</taxon>
        <taxon>Trombiculoidea</taxon>
        <taxon>Trombiculidae</taxon>
        <taxon>Leptotrombidium</taxon>
    </lineage>
</organism>
<dbReference type="SFLD" id="SFLDS00005">
    <property type="entry name" value="Isoprenoid_Synthase_Type_I"/>
    <property type="match status" value="1"/>
</dbReference>
<dbReference type="Proteomes" id="UP000288716">
    <property type="component" value="Unassembled WGS sequence"/>
</dbReference>
<evidence type="ECO:0000313" key="3">
    <source>
        <dbReference type="EMBL" id="RWS24354.1"/>
    </source>
</evidence>
<dbReference type="InterPro" id="IPR034686">
    <property type="entry name" value="Terpene_cyclase-like_2"/>
</dbReference>
<dbReference type="GO" id="GO:0010333">
    <property type="term" value="F:terpene synthase activity"/>
    <property type="evidence" value="ECO:0007669"/>
    <property type="project" value="InterPro"/>
</dbReference>
<dbReference type="EC" id="4.2.3.-" evidence="2"/>
<dbReference type="OrthoDB" id="2861623at2759"/>
<dbReference type="AlphaFoldDB" id="A0A443SA53"/>
<reference evidence="3 4" key="1">
    <citation type="journal article" date="2018" name="Gigascience">
        <title>Genomes of trombidid mites reveal novel predicted allergens and laterally-transferred genes associated with secondary metabolism.</title>
        <authorList>
            <person name="Dong X."/>
            <person name="Chaisiri K."/>
            <person name="Xia D."/>
            <person name="Armstrong S.D."/>
            <person name="Fang Y."/>
            <person name="Donnelly M.J."/>
            <person name="Kadowaki T."/>
            <person name="McGarry J.W."/>
            <person name="Darby A.C."/>
            <person name="Makepeace B.L."/>
        </authorList>
    </citation>
    <scope>NUCLEOTIDE SEQUENCE [LARGE SCALE GENOMIC DNA]</scope>
    <source>
        <strain evidence="3">UoL-UT</strain>
    </source>
</reference>
<dbReference type="Gene3D" id="1.10.600.10">
    <property type="entry name" value="Farnesyl Diphosphate Synthase"/>
    <property type="match status" value="1"/>
</dbReference>
<keyword evidence="2" id="KW-0479">Metal-binding</keyword>
<dbReference type="VEuPathDB" id="VectorBase:LDEU007686"/>
<dbReference type="SUPFAM" id="SSF48576">
    <property type="entry name" value="Terpenoid synthases"/>
    <property type="match status" value="1"/>
</dbReference>
<keyword evidence="2" id="KW-0460">Magnesium</keyword>
<keyword evidence="2" id="KW-0456">Lyase</keyword>
<gene>
    <name evidence="3" type="ORF">B4U80_13233</name>
</gene>
<dbReference type="PANTHER" id="PTHR35201:SF4">
    <property type="entry name" value="BETA-PINACENE SYNTHASE-RELATED"/>
    <property type="match status" value="1"/>
</dbReference>
<evidence type="ECO:0000313" key="4">
    <source>
        <dbReference type="Proteomes" id="UP000288716"/>
    </source>
</evidence>
<evidence type="ECO:0000256" key="1">
    <source>
        <dbReference type="ARBA" id="ARBA00006333"/>
    </source>
</evidence>
<protein>
    <recommendedName>
        <fullName evidence="2">Terpene synthase</fullName>
        <ecNumber evidence="2">4.2.3.-</ecNumber>
    </recommendedName>
</protein>
<accession>A0A443SA53</accession>
<comment type="cofactor">
    <cofactor evidence="2">
        <name>Mg(2+)</name>
        <dbReference type="ChEBI" id="CHEBI:18420"/>
    </cofactor>
</comment>
<keyword evidence="4" id="KW-1185">Reference proteome</keyword>
<evidence type="ECO:0000256" key="2">
    <source>
        <dbReference type="RuleBase" id="RU366034"/>
    </source>
</evidence>
<dbReference type="InterPro" id="IPR008949">
    <property type="entry name" value="Isoprenoid_synthase_dom_sf"/>
</dbReference>
<proteinExistence type="inferred from homology"/>